<dbReference type="InterPro" id="IPR023696">
    <property type="entry name" value="Ureohydrolase_dom_sf"/>
</dbReference>
<dbReference type="Proteomes" id="UP001465755">
    <property type="component" value="Unassembled WGS sequence"/>
</dbReference>
<keyword evidence="1" id="KW-0040">ANK repeat</keyword>
<comment type="caution">
    <text evidence="4">The sequence shown here is derived from an EMBL/GenBank/DDBJ whole genome shotgun (WGS) entry which is preliminary data.</text>
</comment>
<dbReference type="InterPro" id="IPR023801">
    <property type="entry name" value="His_deacetylse_dom"/>
</dbReference>
<dbReference type="InterPro" id="IPR037138">
    <property type="entry name" value="His_deacetylse_dom_sf"/>
</dbReference>
<evidence type="ECO:0000313" key="4">
    <source>
        <dbReference type="EMBL" id="KAK9813955.1"/>
    </source>
</evidence>
<protein>
    <recommendedName>
        <fullName evidence="3">Histone deacetylase domain-containing protein</fullName>
    </recommendedName>
</protein>
<dbReference type="AlphaFoldDB" id="A0AAW1PVY6"/>
<dbReference type="Gene3D" id="3.40.800.20">
    <property type="entry name" value="Histone deacetylase domain"/>
    <property type="match status" value="1"/>
</dbReference>
<evidence type="ECO:0000313" key="5">
    <source>
        <dbReference type="Proteomes" id="UP001465755"/>
    </source>
</evidence>
<keyword evidence="5" id="KW-1185">Reference proteome</keyword>
<dbReference type="GO" id="GO:0000118">
    <property type="term" value="C:histone deacetylase complex"/>
    <property type="evidence" value="ECO:0007669"/>
    <property type="project" value="TreeGrafter"/>
</dbReference>
<feature type="region of interest" description="Disordered" evidence="2">
    <location>
        <begin position="213"/>
        <end position="250"/>
    </location>
</feature>
<name>A0AAW1PVY6_9CHLO</name>
<dbReference type="SMART" id="SM00248">
    <property type="entry name" value="ANK"/>
    <property type="match status" value="4"/>
</dbReference>
<dbReference type="GO" id="GO:0004407">
    <property type="term" value="F:histone deacetylase activity"/>
    <property type="evidence" value="ECO:0007669"/>
    <property type="project" value="TreeGrafter"/>
</dbReference>
<evidence type="ECO:0000259" key="3">
    <source>
        <dbReference type="Pfam" id="PF00850"/>
    </source>
</evidence>
<dbReference type="SUPFAM" id="SSF52768">
    <property type="entry name" value="Arginase/deacetylase"/>
    <property type="match status" value="1"/>
</dbReference>
<dbReference type="GO" id="GO:0040029">
    <property type="term" value="P:epigenetic regulation of gene expression"/>
    <property type="evidence" value="ECO:0007669"/>
    <property type="project" value="TreeGrafter"/>
</dbReference>
<dbReference type="PROSITE" id="PS50088">
    <property type="entry name" value="ANK_REPEAT"/>
    <property type="match status" value="1"/>
</dbReference>
<gene>
    <name evidence="4" type="ORF">WJX73_006715</name>
</gene>
<dbReference type="InterPro" id="IPR002110">
    <property type="entry name" value="Ankyrin_rpt"/>
</dbReference>
<reference evidence="4 5" key="1">
    <citation type="journal article" date="2024" name="Nat. Commun.">
        <title>Phylogenomics reveals the evolutionary origins of lichenization in chlorophyte algae.</title>
        <authorList>
            <person name="Puginier C."/>
            <person name="Libourel C."/>
            <person name="Otte J."/>
            <person name="Skaloud P."/>
            <person name="Haon M."/>
            <person name="Grisel S."/>
            <person name="Petersen M."/>
            <person name="Berrin J.G."/>
            <person name="Delaux P.M."/>
            <person name="Dal Grande F."/>
            <person name="Keller J."/>
        </authorList>
    </citation>
    <scope>NUCLEOTIDE SEQUENCE [LARGE SCALE GENOMIC DNA]</scope>
    <source>
        <strain evidence="4 5">SAG 2036</strain>
    </source>
</reference>
<feature type="region of interest" description="Disordered" evidence="2">
    <location>
        <begin position="691"/>
        <end position="765"/>
    </location>
</feature>
<evidence type="ECO:0000256" key="1">
    <source>
        <dbReference type="PROSITE-ProRule" id="PRU00023"/>
    </source>
</evidence>
<feature type="domain" description="Histone deacetylase" evidence="3">
    <location>
        <begin position="309"/>
        <end position="656"/>
    </location>
</feature>
<feature type="compositionally biased region" description="Basic and acidic residues" evidence="2">
    <location>
        <begin position="236"/>
        <end position="248"/>
    </location>
</feature>
<dbReference type="Pfam" id="PF12796">
    <property type="entry name" value="Ank_2"/>
    <property type="match status" value="1"/>
</dbReference>
<dbReference type="InterPro" id="IPR036770">
    <property type="entry name" value="Ankyrin_rpt-contain_sf"/>
</dbReference>
<dbReference type="Gene3D" id="1.25.40.20">
    <property type="entry name" value="Ankyrin repeat-containing domain"/>
    <property type="match status" value="2"/>
</dbReference>
<dbReference type="EMBL" id="JALJOQ010000002">
    <property type="protein sequence ID" value="KAK9813955.1"/>
    <property type="molecule type" value="Genomic_DNA"/>
</dbReference>
<sequence>MDEYAFQASGDDSDEEPPQFLIHDAAASGQAVTLGQLLDDLAAAEEDAEDEGPSQLKIEVNRRDGDYCRPLNLALIGGHVDCVNMLLAAGANAQLTCEGSPPLHIATCLSGYSQHAAAALKVAKLLLECGADPFARDDHYRTALHWAALLGQKAMAVLLLEASIKHAAAAAEALAANGQADQLGKLLEMQDKQGNTALHLAAKASHCSVSLRAASPGSVDATDKRGRTPSQAATRRSVDLSGKEDKQLTMKGTRAPQTIIIAPDDCHNHLTCRDPITRRDSPPPPENVRRLWSLTRPGLGTLRSDEFEDVEWETECRPVAMGDVLRVHEWTYIRNLQQVCSSLPDSRDGIGALDTDTHLSHGSFRAALVAAGAVCRAIDAVMTGKARNVFCAVRPPGHHAGPSGIVPSAAQPDGSHGFCLINNVAVGGCYAANVYRHLGIRKIAILDFDVHHGNGTQACVASATPHIKTVEFRTPFSHGSQTFPIFRPWVDSNDADNIFFASVQGFGEDIYPGSGSTVDSRMPAAVPAEANGFAEANEGLISHDSVDDEFLSTTEEAAPAAEGPRIINVGIGLTEPAKWRRAWRDKILPALVQFQPDFILISAGFDAHKKDTLALKYVGIQEKDYEWVTDQIVQVANLCCNGRIVSVLEGGYRIQGSFVSAFARSVAAHVATLKQPHRQVWDAAEAAMERDREAQKRTAAAAAAAAADMPSDTDMSSAAGAGTALAAAEVGDGAGQGPATKRRRRGGPVDYVALNVQLEKEGKRS</sequence>
<feature type="compositionally biased region" description="Low complexity" evidence="2">
    <location>
        <begin position="698"/>
        <end position="728"/>
    </location>
</feature>
<dbReference type="GO" id="GO:0005737">
    <property type="term" value="C:cytoplasm"/>
    <property type="evidence" value="ECO:0007669"/>
    <property type="project" value="TreeGrafter"/>
</dbReference>
<dbReference type="PANTHER" id="PTHR10625">
    <property type="entry name" value="HISTONE DEACETYLASE HDAC1-RELATED"/>
    <property type="match status" value="1"/>
</dbReference>
<dbReference type="Pfam" id="PF00850">
    <property type="entry name" value="Hist_deacetyl"/>
    <property type="match status" value="1"/>
</dbReference>
<accession>A0AAW1PVY6</accession>
<evidence type="ECO:0000256" key="2">
    <source>
        <dbReference type="SAM" id="MobiDB-lite"/>
    </source>
</evidence>
<feature type="repeat" description="ANK" evidence="1">
    <location>
        <begin position="98"/>
        <end position="138"/>
    </location>
</feature>
<organism evidence="4 5">
    <name type="scientific">Symbiochloris irregularis</name>
    <dbReference type="NCBI Taxonomy" id="706552"/>
    <lineage>
        <taxon>Eukaryota</taxon>
        <taxon>Viridiplantae</taxon>
        <taxon>Chlorophyta</taxon>
        <taxon>core chlorophytes</taxon>
        <taxon>Trebouxiophyceae</taxon>
        <taxon>Trebouxiales</taxon>
        <taxon>Trebouxiaceae</taxon>
        <taxon>Symbiochloris</taxon>
    </lineage>
</organism>
<dbReference type="CDD" id="cd11599">
    <property type="entry name" value="HDAC_classII_2"/>
    <property type="match status" value="1"/>
</dbReference>
<proteinExistence type="predicted"/>
<dbReference type="PANTHER" id="PTHR10625:SF26">
    <property type="entry name" value="HISTONE DEACETYLASE DOMAIN-CONTAINING PROTEIN"/>
    <property type="match status" value="1"/>
</dbReference>
<dbReference type="SUPFAM" id="SSF48403">
    <property type="entry name" value="Ankyrin repeat"/>
    <property type="match status" value="1"/>
</dbReference>